<dbReference type="InterPro" id="IPR001849">
    <property type="entry name" value="PH_domain"/>
</dbReference>
<dbReference type="Gene3D" id="2.30.29.30">
    <property type="entry name" value="Pleckstrin-homology domain (PH domain)/Phosphotyrosine-binding domain (PTB)"/>
    <property type="match status" value="1"/>
</dbReference>
<evidence type="ECO:0000259" key="4">
    <source>
        <dbReference type="PROSITE" id="PS50003"/>
    </source>
</evidence>
<dbReference type="Pfam" id="PF14389">
    <property type="entry name" value="Lzipper-MIP1"/>
    <property type="match status" value="1"/>
</dbReference>
<dbReference type="PROSITE" id="PS50003">
    <property type="entry name" value="PH_DOMAIN"/>
    <property type="match status" value="1"/>
</dbReference>
<reference evidence="6" key="1">
    <citation type="submission" date="2022-04" db="EMBL/GenBank/DDBJ databases">
        <title>A functionally conserved STORR gene fusion in Papaver species that diverged 16.8 million years ago.</title>
        <authorList>
            <person name="Catania T."/>
        </authorList>
    </citation>
    <scope>NUCLEOTIDE SEQUENCE</scope>
    <source>
        <strain evidence="6">S-188037</strain>
    </source>
</reference>
<comment type="caution">
    <text evidence="6">The sequence shown here is derived from an EMBL/GenBank/DDBJ whole genome shotgun (WGS) entry which is preliminary data.</text>
</comment>
<feature type="domain" description="Rho-GAP" evidence="5">
    <location>
        <begin position="201"/>
        <end position="400"/>
    </location>
</feature>
<feature type="compositionally biased region" description="Pro residues" evidence="3">
    <location>
        <begin position="577"/>
        <end position="586"/>
    </location>
</feature>
<feature type="compositionally biased region" description="Low complexity" evidence="3">
    <location>
        <begin position="875"/>
        <end position="898"/>
    </location>
</feature>
<feature type="compositionally biased region" description="Basic and acidic residues" evidence="3">
    <location>
        <begin position="788"/>
        <end position="803"/>
    </location>
</feature>
<keyword evidence="2" id="KW-0175">Coiled coil</keyword>
<feature type="compositionally biased region" description="Acidic residues" evidence="3">
    <location>
        <begin position="420"/>
        <end position="457"/>
    </location>
</feature>
<feature type="compositionally biased region" description="Polar residues" evidence="3">
    <location>
        <begin position="899"/>
        <end position="918"/>
    </location>
</feature>
<feature type="region of interest" description="Disordered" evidence="3">
    <location>
        <begin position="403"/>
        <end position="602"/>
    </location>
</feature>
<dbReference type="InterPro" id="IPR011993">
    <property type="entry name" value="PH-like_dom_sf"/>
</dbReference>
<dbReference type="InterPro" id="IPR025757">
    <property type="entry name" value="MIP1_Leuzipper"/>
</dbReference>
<evidence type="ECO:0000256" key="2">
    <source>
        <dbReference type="SAM" id="Coils"/>
    </source>
</evidence>
<protein>
    <recommendedName>
        <fullName evidence="8">Rho GTPase-activating protein REN1-like</fullName>
    </recommendedName>
</protein>
<dbReference type="SUPFAM" id="SSF50729">
    <property type="entry name" value="PH domain-like"/>
    <property type="match status" value="1"/>
</dbReference>
<feature type="region of interest" description="Disordered" evidence="3">
    <location>
        <begin position="747"/>
        <end position="935"/>
    </location>
</feature>
<feature type="compositionally biased region" description="Low complexity" evidence="3">
    <location>
        <begin position="832"/>
        <end position="843"/>
    </location>
</feature>
<dbReference type="Gene3D" id="1.10.555.10">
    <property type="entry name" value="Rho GTPase activation protein"/>
    <property type="match status" value="1"/>
</dbReference>
<keyword evidence="1" id="KW-0343">GTPase activation</keyword>
<dbReference type="AlphaFoldDB" id="A0AAD4SQL9"/>
<evidence type="ECO:0000259" key="5">
    <source>
        <dbReference type="PROSITE" id="PS50238"/>
    </source>
</evidence>
<evidence type="ECO:0000256" key="1">
    <source>
        <dbReference type="ARBA" id="ARBA00022468"/>
    </source>
</evidence>
<evidence type="ECO:0000256" key="3">
    <source>
        <dbReference type="SAM" id="MobiDB-lite"/>
    </source>
</evidence>
<feature type="compositionally biased region" description="Basic and acidic residues" evidence="3">
    <location>
        <begin position="820"/>
        <end position="829"/>
    </location>
</feature>
<sequence length="981" mass="106686">MVQRNNTEANNNQGDGSTTTTSTTTTTNTPPTTGDQQQQRPRPTNTVYKSGPLLLSSKGLGGWITWKKRWFILTRTSLVFFRSDPSITQRGGEVNLTLGGIDLNNSGSVVVREDKKLITVLFPDGRDGRAFTLKAETSEDLSEWKTALETALAQAPSATLVMGQNAIFRNDQAETVEGGFDQWGKDKQAARSMVVGRPILLALEDIDGTPSFLEKALKFMEEYGFRVEGILRQAADVDDVERRIKEYEQGKDEFSPEEDAHIIADCIKYVLRELPSSPVPAACCNALVEACKTDRGGRVKAMRAAISQTFPEPNRLLLHRILKMMQVVASHKAENRMSTSAVAACMAPLLLRPLLAGDCELENDFTLGGDGSVQLLQAAAAANHAQAICITLLEECNNIFGDADIQDGSSPELYSGTDESGTEDGEASDEDEDGDEDDGSDHDSEFDPDAESEEDLEDASRTASESSGDEEDLYDNKVSEGSNLDVASPEEQISLQDNQSRKTSSNQTQDSLSQSANAQGNSSLQIQKNNNSSAVHGRGSPKSVGDPPPSPGILPSANSTCSGPRPRDSPKKLGDPPVSPGLPPHSPNTNSVSKSYESVVISRRPTVLGRTPAKKNLSMESIDFPIEEEAEIQRLEDAKTELQNKIAKEAKENASLHVSLERRKEVLRERRIALEQDVKRLQEQFQKERELRAAMEAGLNMSSGRLPISSNIDKKTKAELEAISLAEADVNNLKQKVSDLHEQLNKQRETSICESCGQQQQKPNFQAGQKDQRKIDEAKPALPLHESSQQREDSSSSEENDKMRTHKTTPSSKKISSKKQPKDSARKDSNISVGSGSSSVEPPAEAPITSNSNKLVAQSEDASEGDSEKLRTQETSSASKKQSAQKQQTDSSSQDNNKPGSASSSSGETRVSTLNSKKAGSKIEAAASTSSALSKLTTRLNFLKERRTQIVNELHNIETSRGTDSSNSQSPNTPPRRTNSR</sequence>
<dbReference type="SMART" id="SM00324">
    <property type="entry name" value="RhoGAP"/>
    <property type="match status" value="1"/>
</dbReference>
<proteinExistence type="predicted"/>
<dbReference type="EMBL" id="JAJJMB010009125">
    <property type="protein sequence ID" value="KAI3915896.1"/>
    <property type="molecule type" value="Genomic_DNA"/>
</dbReference>
<feature type="region of interest" description="Disordered" evidence="3">
    <location>
        <begin position="953"/>
        <end position="981"/>
    </location>
</feature>
<dbReference type="CDD" id="cd00821">
    <property type="entry name" value="PH"/>
    <property type="match status" value="1"/>
</dbReference>
<accession>A0AAD4SQL9</accession>
<dbReference type="Pfam" id="PF00169">
    <property type="entry name" value="PH"/>
    <property type="match status" value="1"/>
</dbReference>
<feature type="compositionally biased region" description="Basic and acidic residues" evidence="3">
    <location>
        <begin position="770"/>
        <end position="779"/>
    </location>
</feature>
<dbReference type="SMART" id="SM00233">
    <property type="entry name" value="PH"/>
    <property type="match status" value="1"/>
</dbReference>
<feature type="domain" description="PH" evidence="4">
    <location>
        <begin position="46"/>
        <end position="153"/>
    </location>
</feature>
<feature type="coiled-coil region" evidence="2">
    <location>
        <begin position="632"/>
        <end position="698"/>
    </location>
</feature>
<dbReference type="GO" id="GO:0005096">
    <property type="term" value="F:GTPase activator activity"/>
    <property type="evidence" value="ECO:0007669"/>
    <property type="project" value="UniProtKB-KW"/>
</dbReference>
<dbReference type="PANTHER" id="PTHR46265:SF21">
    <property type="entry name" value="RHO GTPASE-ACTIVATING PROTEIN REN1-LIKE ISOFORM X1"/>
    <property type="match status" value="1"/>
</dbReference>
<feature type="region of interest" description="Disordered" evidence="3">
    <location>
        <begin position="1"/>
        <end position="50"/>
    </location>
</feature>
<evidence type="ECO:0000313" key="6">
    <source>
        <dbReference type="EMBL" id="KAI3915896.1"/>
    </source>
</evidence>
<evidence type="ECO:0008006" key="8">
    <source>
        <dbReference type="Google" id="ProtNLM"/>
    </source>
</evidence>
<dbReference type="Proteomes" id="UP001202328">
    <property type="component" value="Unassembled WGS sequence"/>
</dbReference>
<feature type="compositionally biased region" description="Low complexity" evidence="3">
    <location>
        <begin position="10"/>
        <end position="50"/>
    </location>
</feature>
<dbReference type="PROSITE" id="PS50238">
    <property type="entry name" value="RHOGAP"/>
    <property type="match status" value="1"/>
</dbReference>
<dbReference type="InterPro" id="IPR052799">
    <property type="entry name" value="Rho_GAP_Regulators"/>
</dbReference>
<keyword evidence="7" id="KW-1185">Reference proteome</keyword>
<dbReference type="SUPFAM" id="SSF48350">
    <property type="entry name" value="GTPase activation domain, GAP"/>
    <property type="match status" value="1"/>
</dbReference>
<dbReference type="CDD" id="cd00159">
    <property type="entry name" value="RhoGAP"/>
    <property type="match status" value="1"/>
</dbReference>
<dbReference type="GO" id="GO:0007165">
    <property type="term" value="P:signal transduction"/>
    <property type="evidence" value="ECO:0007669"/>
    <property type="project" value="InterPro"/>
</dbReference>
<dbReference type="InterPro" id="IPR008936">
    <property type="entry name" value="Rho_GTPase_activation_prot"/>
</dbReference>
<feature type="compositionally biased region" description="Polar residues" evidence="3">
    <location>
        <begin position="491"/>
        <end position="534"/>
    </location>
</feature>
<feature type="compositionally biased region" description="Polar residues" evidence="3">
    <location>
        <begin position="957"/>
        <end position="981"/>
    </location>
</feature>
<name>A0AAD4SQL9_9MAGN</name>
<gene>
    <name evidence="6" type="ORF">MKW98_004337</name>
</gene>
<feature type="compositionally biased region" description="Basic and acidic residues" evidence="3">
    <location>
        <begin position="565"/>
        <end position="574"/>
    </location>
</feature>
<dbReference type="InterPro" id="IPR000198">
    <property type="entry name" value="RhoGAP_dom"/>
</dbReference>
<feature type="compositionally biased region" description="Polar residues" evidence="3">
    <location>
        <begin position="752"/>
        <end position="769"/>
    </location>
</feature>
<dbReference type="Pfam" id="PF00620">
    <property type="entry name" value="RhoGAP"/>
    <property type="match status" value="1"/>
</dbReference>
<dbReference type="PANTHER" id="PTHR46265">
    <property type="entry name" value="RHO GTPASE-ACTIVATING PROTEIN 7"/>
    <property type="match status" value="1"/>
</dbReference>
<organism evidence="6 7">
    <name type="scientific">Papaver atlanticum</name>
    <dbReference type="NCBI Taxonomy" id="357466"/>
    <lineage>
        <taxon>Eukaryota</taxon>
        <taxon>Viridiplantae</taxon>
        <taxon>Streptophyta</taxon>
        <taxon>Embryophyta</taxon>
        <taxon>Tracheophyta</taxon>
        <taxon>Spermatophyta</taxon>
        <taxon>Magnoliopsida</taxon>
        <taxon>Ranunculales</taxon>
        <taxon>Papaveraceae</taxon>
        <taxon>Papaveroideae</taxon>
        <taxon>Papaver</taxon>
    </lineage>
</organism>
<evidence type="ECO:0000313" key="7">
    <source>
        <dbReference type="Proteomes" id="UP001202328"/>
    </source>
</evidence>
<feature type="compositionally biased region" description="Low complexity" evidence="3">
    <location>
        <begin position="925"/>
        <end position="935"/>
    </location>
</feature>